<reference evidence="1 2" key="1">
    <citation type="submission" date="2017-04" db="EMBL/GenBank/DDBJ databases">
        <title>Draft genome sequence of Marssonina coronaria NL1: causal agent of apple blotch.</title>
        <authorList>
            <person name="Cheng Q."/>
        </authorList>
    </citation>
    <scope>NUCLEOTIDE SEQUENCE [LARGE SCALE GENOMIC DNA]</scope>
    <source>
        <strain evidence="1 2">NL1</strain>
    </source>
</reference>
<dbReference type="AlphaFoldDB" id="A0A218YVP1"/>
<evidence type="ECO:0000313" key="1">
    <source>
        <dbReference type="EMBL" id="OWO99038.1"/>
    </source>
</evidence>
<accession>A0A218YVP1</accession>
<dbReference type="EMBL" id="MZNU01000371">
    <property type="protein sequence ID" value="OWO99038.1"/>
    <property type="molecule type" value="Genomic_DNA"/>
</dbReference>
<protein>
    <submittedName>
        <fullName evidence="1">Uncharacterized protein</fullName>
    </submittedName>
</protein>
<dbReference type="InParanoid" id="A0A218YVP1"/>
<dbReference type="Proteomes" id="UP000242519">
    <property type="component" value="Unassembled WGS sequence"/>
</dbReference>
<name>A0A218YVP1_9HELO</name>
<proteinExistence type="predicted"/>
<sequence>MHAFGSNIVELLSRRRARTSLRLYALPEKPPRLPRSSHAGRRQDLRDAWMACDSNSGLDLTGLVEIRCPVWISQVWSRHDVRIEDGADARNPSLEGRLPDQPAAIEAVRPPGTSHPHVIGVGDVSPAPVSGRLMRRLAPVNLLEVQSSSRGEARL</sequence>
<keyword evidence="2" id="KW-1185">Reference proteome</keyword>
<evidence type="ECO:0000313" key="2">
    <source>
        <dbReference type="Proteomes" id="UP000242519"/>
    </source>
</evidence>
<gene>
    <name evidence="1" type="ORF">B2J93_6615</name>
</gene>
<comment type="caution">
    <text evidence="1">The sequence shown here is derived from an EMBL/GenBank/DDBJ whole genome shotgun (WGS) entry which is preliminary data.</text>
</comment>
<organism evidence="1 2">
    <name type="scientific">Diplocarpon coronariae</name>
    <dbReference type="NCBI Taxonomy" id="2795749"/>
    <lineage>
        <taxon>Eukaryota</taxon>
        <taxon>Fungi</taxon>
        <taxon>Dikarya</taxon>
        <taxon>Ascomycota</taxon>
        <taxon>Pezizomycotina</taxon>
        <taxon>Leotiomycetes</taxon>
        <taxon>Helotiales</taxon>
        <taxon>Drepanopezizaceae</taxon>
        <taxon>Diplocarpon</taxon>
    </lineage>
</organism>